<evidence type="ECO:0000313" key="1">
    <source>
        <dbReference type="EMBL" id="KAJ4152902.1"/>
    </source>
</evidence>
<comment type="caution">
    <text evidence="1">The sequence shown here is derived from an EMBL/GenBank/DDBJ whole genome shotgun (WGS) entry which is preliminary data.</text>
</comment>
<organism evidence="1 2">
    <name type="scientific">Akanthomyces muscarius</name>
    <name type="common">Entomopathogenic fungus</name>
    <name type="synonym">Lecanicillium muscarium</name>
    <dbReference type="NCBI Taxonomy" id="2231603"/>
    <lineage>
        <taxon>Eukaryota</taxon>
        <taxon>Fungi</taxon>
        <taxon>Dikarya</taxon>
        <taxon>Ascomycota</taxon>
        <taxon>Pezizomycotina</taxon>
        <taxon>Sordariomycetes</taxon>
        <taxon>Hypocreomycetidae</taxon>
        <taxon>Hypocreales</taxon>
        <taxon>Cordycipitaceae</taxon>
        <taxon>Akanthomyces</taxon>
    </lineage>
</organism>
<sequence>MHVVSYGTGPFLLTERSASDPPALGWLGVPATDDYVWYPNSVYHSFKEYEKENGPPALDPEKPHAVCHVVDSTPFDVYSLRTSEVKTIVLIALFNHAKPEYNHLDSFGVTAISFWDRDVRVVQGQLSHPGRRHSRNRGAAVRQWLSGQRWLR</sequence>
<dbReference type="EMBL" id="JAJHUN010000008">
    <property type="protein sequence ID" value="KAJ4152902.1"/>
    <property type="molecule type" value="Genomic_DNA"/>
</dbReference>
<proteinExistence type="predicted"/>
<gene>
    <name evidence="1" type="ORF">LMH87_009420</name>
</gene>
<protein>
    <submittedName>
        <fullName evidence="1">Uncharacterized protein</fullName>
    </submittedName>
</protein>
<dbReference type="Proteomes" id="UP001144673">
    <property type="component" value="Chromosome 5"/>
</dbReference>
<accession>A0A9W8QCW2</accession>
<evidence type="ECO:0000313" key="2">
    <source>
        <dbReference type="Proteomes" id="UP001144673"/>
    </source>
</evidence>
<reference evidence="1" key="1">
    <citation type="journal article" date="2023" name="Access Microbiol">
        <title>De-novo genome assembly for Akanthomyces muscarius, a biocontrol agent of insect agricultural pests.</title>
        <authorList>
            <person name="Erdos Z."/>
            <person name="Studholme D.J."/>
            <person name="Raymond B."/>
            <person name="Sharma M."/>
        </authorList>
    </citation>
    <scope>NUCLEOTIDE SEQUENCE</scope>
    <source>
        <strain evidence="1">Ve6</strain>
    </source>
</reference>
<name>A0A9W8QCW2_AKAMU</name>
<dbReference type="GeneID" id="80896579"/>
<keyword evidence="2" id="KW-1185">Reference proteome</keyword>
<dbReference type="AlphaFoldDB" id="A0A9W8QCW2"/>
<dbReference type="KEGG" id="amus:LMH87_009420"/>
<dbReference type="RefSeq" id="XP_056053560.1">
    <property type="nucleotide sequence ID" value="XM_056196409.1"/>
</dbReference>